<sequence>MTHLHASPMYSPEDRAVEQLRNGVVYTPTNVVAVTNTLNKFYDRAVRGIFDSRQDNPVGVLASIEAAFEVSQEILSSLMLPDIDSAVVPKTDTTPAYVIIEEFSAGIIRVRDLSRERNTFLRGCTHTQDISDQEPIPNTSSGASSPGRFSSGSDFGDLDTPFTERSILFNDHDIEIAVHQSALEQHILVVGGCGFIGSHTVWELAKAGYNVIIIDNLSNAFSSVFHRLDAMINLHYDTVKIGCRRPSLKLYEADFRDTKTIEKILEAYESPLVFSQDTEIQRHSRISGVIHFAAFKAVGESIKHPLKYYANNVGGLIDFCSLLSDFGIKNFVFSSSATVYGTVADLGIPLREEYCSQSRTVFMDDDGIKKVVESGSSGLTNAYGRTKWMCEAILNDLAHADPEWTITALRYFNPIGCDESGLLGEDPRAAATNLMPVVLRVITGESPVLNIYGDDYDTPDGTAVRDYIHVTDLALGHLAALKSRADRGFRVYNLGSGTGHSVLDVVAAMEAVSGRKIPTQLVGRREGDVGMCVAKANRAQEELGWRTEKTLETCCRDVWRFLQESRIIV</sequence>
<keyword evidence="7" id="KW-1185">Reference proteome</keyword>
<dbReference type="InterPro" id="IPR001509">
    <property type="entry name" value="Epimerase_deHydtase"/>
</dbReference>
<dbReference type="SUPFAM" id="SSF51735">
    <property type="entry name" value="NAD(P)-binding Rossmann-fold domains"/>
    <property type="match status" value="1"/>
</dbReference>
<protein>
    <recommendedName>
        <fullName evidence="5">NAD-dependent epimerase/dehydratase domain-containing protein</fullName>
    </recommendedName>
</protein>
<feature type="domain" description="NAD-dependent epimerase/dehydratase" evidence="5">
    <location>
        <begin position="187"/>
        <end position="495"/>
    </location>
</feature>
<dbReference type="InterPro" id="IPR036291">
    <property type="entry name" value="NAD(P)-bd_dom_sf"/>
</dbReference>
<gene>
    <name evidence="6" type="ORF">G7Y89_g293</name>
</gene>
<dbReference type="GO" id="GO:0006012">
    <property type="term" value="P:galactose metabolic process"/>
    <property type="evidence" value="ECO:0007669"/>
    <property type="project" value="InterPro"/>
</dbReference>
<dbReference type="InterPro" id="IPR005886">
    <property type="entry name" value="UDP_G4E"/>
</dbReference>
<evidence type="ECO:0000256" key="2">
    <source>
        <dbReference type="ARBA" id="ARBA00023027"/>
    </source>
</evidence>
<dbReference type="FunFam" id="3.40.50.720:FF:000418">
    <property type="entry name" value="UDP-glucose 4-epimerase 5"/>
    <property type="match status" value="1"/>
</dbReference>
<dbReference type="Gene3D" id="3.40.50.720">
    <property type="entry name" value="NAD(P)-binding Rossmann-like Domain"/>
    <property type="match status" value="1"/>
</dbReference>
<dbReference type="Pfam" id="PF01370">
    <property type="entry name" value="Epimerase"/>
    <property type="match status" value="1"/>
</dbReference>
<accession>A0A8H4RXF5</accession>
<dbReference type="GO" id="GO:0003978">
    <property type="term" value="F:UDP-glucose 4-epimerase activity"/>
    <property type="evidence" value="ECO:0007669"/>
    <property type="project" value="InterPro"/>
</dbReference>
<keyword evidence="2" id="KW-0520">NAD</keyword>
<dbReference type="PANTHER" id="PTHR43725">
    <property type="entry name" value="UDP-GLUCOSE 4-EPIMERASE"/>
    <property type="match status" value="1"/>
</dbReference>
<reference evidence="6 7" key="1">
    <citation type="submission" date="2020-03" db="EMBL/GenBank/DDBJ databases">
        <title>Draft Genome Sequence of Cudoniella acicularis.</title>
        <authorList>
            <person name="Buettner E."/>
            <person name="Kellner H."/>
        </authorList>
    </citation>
    <scope>NUCLEOTIDE SEQUENCE [LARGE SCALE GENOMIC DNA]</scope>
    <source>
        <strain evidence="6 7">DSM 108380</strain>
    </source>
</reference>
<evidence type="ECO:0000259" key="5">
    <source>
        <dbReference type="Pfam" id="PF01370"/>
    </source>
</evidence>
<comment type="cofactor">
    <cofactor evidence="1">
        <name>NAD(+)</name>
        <dbReference type="ChEBI" id="CHEBI:57540"/>
    </cofactor>
</comment>
<dbReference type="Gene3D" id="3.90.25.10">
    <property type="entry name" value="UDP-galactose 4-epimerase, domain 1"/>
    <property type="match status" value="1"/>
</dbReference>
<feature type="region of interest" description="Disordered" evidence="4">
    <location>
        <begin position="124"/>
        <end position="150"/>
    </location>
</feature>
<dbReference type="CDD" id="cd05247">
    <property type="entry name" value="UDP_G4E_1_SDR_e"/>
    <property type="match status" value="1"/>
</dbReference>
<keyword evidence="3" id="KW-0413">Isomerase</keyword>
<organism evidence="6 7">
    <name type="scientific">Cudoniella acicularis</name>
    <dbReference type="NCBI Taxonomy" id="354080"/>
    <lineage>
        <taxon>Eukaryota</taxon>
        <taxon>Fungi</taxon>
        <taxon>Dikarya</taxon>
        <taxon>Ascomycota</taxon>
        <taxon>Pezizomycotina</taxon>
        <taxon>Leotiomycetes</taxon>
        <taxon>Helotiales</taxon>
        <taxon>Tricladiaceae</taxon>
        <taxon>Cudoniella</taxon>
    </lineage>
</organism>
<evidence type="ECO:0000256" key="1">
    <source>
        <dbReference type="ARBA" id="ARBA00001911"/>
    </source>
</evidence>
<dbReference type="AlphaFoldDB" id="A0A8H4RXF5"/>
<dbReference type="Proteomes" id="UP000566819">
    <property type="component" value="Unassembled WGS sequence"/>
</dbReference>
<feature type="compositionally biased region" description="Low complexity" evidence="4">
    <location>
        <begin position="140"/>
        <end position="150"/>
    </location>
</feature>
<proteinExistence type="predicted"/>
<evidence type="ECO:0000256" key="4">
    <source>
        <dbReference type="SAM" id="MobiDB-lite"/>
    </source>
</evidence>
<evidence type="ECO:0000313" key="7">
    <source>
        <dbReference type="Proteomes" id="UP000566819"/>
    </source>
</evidence>
<name>A0A8H4RXF5_9HELO</name>
<dbReference type="EMBL" id="JAAMPI010000010">
    <property type="protein sequence ID" value="KAF4637774.1"/>
    <property type="molecule type" value="Genomic_DNA"/>
</dbReference>
<dbReference type="GO" id="GO:0005829">
    <property type="term" value="C:cytosol"/>
    <property type="evidence" value="ECO:0007669"/>
    <property type="project" value="TreeGrafter"/>
</dbReference>
<evidence type="ECO:0000256" key="3">
    <source>
        <dbReference type="ARBA" id="ARBA00023235"/>
    </source>
</evidence>
<dbReference type="PANTHER" id="PTHR43725:SF3">
    <property type="entry name" value="UDP-GLUCOSE 4-EPIMERASE (EUROFUNG)"/>
    <property type="match status" value="1"/>
</dbReference>
<comment type="caution">
    <text evidence="6">The sequence shown here is derived from an EMBL/GenBank/DDBJ whole genome shotgun (WGS) entry which is preliminary data.</text>
</comment>
<evidence type="ECO:0000313" key="6">
    <source>
        <dbReference type="EMBL" id="KAF4637774.1"/>
    </source>
</evidence>
<dbReference type="OrthoDB" id="9402762at2759"/>